<evidence type="ECO:0000256" key="1">
    <source>
        <dbReference type="ARBA" id="ARBA00008226"/>
    </source>
</evidence>
<comment type="caution">
    <text evidence="3">The sequence shown here is derived from an EMBL/GenBank/DDBJ whole genome shotgun (WGS) entry which is preliminary data.</text>
</comment>
<accession>X0UNH7</accession>
<gene>
    <name evidence="3" type="ORF">S01H1_38711</name>
</gene>
<dbReference type="InterPro" id="IPR036621">
    <property type="entry name" value="Anticodon-bd_dom_sf"/>
</dbReference>
<dbReference type="PANTHER" id="PTHR11476:SF7">
    <property type="entry name" value="HISTIDINE--TRNA LIGASE"/>
    <property type="match status" value="1"/>
</dbReference>
<name>X0UNH7_9ZZZZ</name>
<dbReference type="CDD" id="cd00859">
    <property type="entry name" value="HisRS_anticodon"/>
    <property type="match status" value="1"/>
</dbReference>
<protein>
    <recommendedName>
        <fullName evidence="2">Anticodon-binding domain-containing protein</fullName>
    </recommendedName>
</protein>
<dbReference type="SUPFAM" id="SSF52954">
    <property type="entry name" value="Class II aaRS ABD-related"/>
    <property type="match status" value="1"/>
</dbReference>
<evidence type="ECO:0000259" key="2">
    <source>
        <dbReference type="Pfam" id="PF03129"/>
    </source>
</evidence>
<reference evidence="3" key="1">
    <citation type="journal article" date="2014" name="Front. Microbiol.">
        <title>High frequency of phylogenetically diverse reductive dehalogenase-homologous genes in deep subseafloor sedimentary metagenomes.</title>
        <authorList>
            <person name="Kawai M."/>
            <person name="Futagami T."/>
            <person name="Toyoda A."/>
            <person name="Takaki Y."/>
            <person name="Nishi S."/>
            <person name="Hori S."/>
            <person name="Arai W."/>
            <person name="Tsubouchi T."/>
            <person name="Morono Y."/>
            <person name="Uchiyama I."/>
            <person name="Ito T."/>
            <person name="Fujiyama A."/>
            <person name="Inagaki F."/>
            <person name="Takami H."/>
        </authorList>
    </citation>
    <scope>NUCLEOTIDE SEQUENCE</scope>
    <source>
        <strain evidence="3">Expedition CK06-06</strain>
    </source>
</reference>
<proteinExistence type="inferred from homology"/>
<dbReference type="InterPro" id="IPR004154">
    <property type="entry name" value="Anticodon-bd"/>
</dbReference>
<dbReference type="Pfam" id="PF03129">
    <property type="entry name" value="HGTP_anticodon"/>
    <property type="match status" value="1"/>
</dbReference>
<sequence length="111" mass="12030">ERIILNLKEQKTEIPESPKPDAFIAYLGEEAKVEAMKTASALRKAGIAIITATGDKSLRGQMRQANSLGAAYALILGEQEISNQNVILRDMKSGEQKTIPVAEIAGIIKHD</sequence>
<comment type="similarity">
    <text evidence="1">Belongs to the class-II aminoacyl-tRNA synthetase family.</text>
</comment>
<feature type="non-terminal residue" evidence="3">
    <location>
        <position position="1"/>
    </location>
</feature>
<organism evidence="3">
    <name type="scientific">marine sediment metagenome</name>
    <dbReference type="NCBI Taxonomy" id="412755"/>
    <lineage>
        <taxon>unclassified sequences</taxon>
        <taxon>metagenomes</taxon>
        <taxon>ecological metagenomes</taxon>
    </lineage>
</organism>
<dbReference type="AlphaFoldDB" id="X0UNH7"/>
<dbReference type="Gene3D" id="3.40.50.800">
    <property type="entry name" value="Anticodon-binding domain"/>
    <property type="match status" value="1"/>
</dbReference>
<dbReference type="EMBL" id="BARS01024385">
    <property type="protein sequence ID" value="GAG07235.1"/>
    <property type="molecule type" value="Genomic_DNA"/>
</dbReference>
<dbReference type="InterPro" id="IPR033656">
    <property type="entry name" value="HisRS_anticodon"/>
</dbReference>
<evidence type="ECO:0000313" key="3">
    <source>
        <dbReference type="EMBL" id="GAG07235.1"/>
    </source>
</evidence>
<feature type="domain" description="Anticodon-binding" evidence="2">
    <location>
        <begin position="22"/>
        <end position="109"/>
    </location>
</feature>
<dbReference type="PANTHER" id="PTHR11476">
    <property type="entry name" value="HISTIDYL-TRNA SYNTHETASE"/>
    <property type="match status" value="1"/>
</dbReference>